<evidence type="ECO:0000313" key="2">
    <source>
        <dbReference type="Proteomes" id="UP000741282"/>
    </source>
</evidence>
<dbReference type="EMBL" id="JAGQLN010000018">
    <property type="protein sequence ID" value="MCA9377129.1"/>
    <property type="molecule type" value="Genomic_DNA"/>
</dbReference>
<dbReference type="Proteomes" id="UP000741282">
    <property type="component" value="Unassembled WGS sequence"/>
</dbReference>
<name>A0A955I355_9BACT</name>
<reference evidence="1" key="2">
    <citation type="journal article" date="2021" name="Microbiome">
        <title>Successional dynamics and alternative stable states in a saline activated sludge microbial community over 9 years.</title>
        <authorList>
            <person name="Wang Y."/>
            <person name="Ye J."/>
            <person name="Ju F."/>
            <person name="Liu L."/>
            <person name="Boyd J.A."/>
            <person name="Deng Y."/>
            <person name="Parks D.H."/>
            <person name="Jiang X."/>
            <person name="Yin X."/>
            <person name="Woodcroft B.J."/>
            <person name="Tyson G.W."/>
            <person name="Hugenholtz P."/>
            <person name="Polz M.F."/>
            <person name="Zhang T."/>
        </authorList>
    </citation>
    <scope>NUCLEOTIDE SEQUENCE</scope>
    <source>
        <strain evidence="1">HKST-UBA17</strain>
    </source>
</reference>
<sequence>PQDKGYLHLRTPLRSARRFLIGNIKANVEEVSNKIDILKGLTVYGKKMLATGFVDTKVQIEKFTKQYKDFQGISKLRLYKATPIQVWKLAPSEVFNEKYVDSRIEVQLKNETN</sequence>
<reference evidence="1" key="1">
    <citation type="submission" date="2020-04" db="EMBL/GenBank/DDBJ databases">
        <authorList>
            <person name="Zhang T."/>
        </authorList>
    </citation>
    <scope>NUCLEOTIDE SEQUENCE</scope>
    <source>
        <strain evidence="1">HKST-UBA17</strain>
    </source>
</reference>
<dbReference type="AlphaFoldDB" id="A0A955I355"/>
<gene>
    <name evidence="1" type="ORF">KC685_04380</name>
</gene>
<evidence type="ECO:0000313" key="1">
    <source>
        <dbReference type="EMBL" id="MCA9377129.1"/>
    </source>
</evidence>
<protein>
    <submittedName>
        <fullName evidence="1">Uncharacterized protein</fullName>
    </submittedName>
</protein>
<feature type="non-terminal residue" evidence="1">
    <location>
        <position position="1"/>
    </location>
</feature>
<comment type="caution">
    <text evidence="1">The sequence shown here is derived from an EMBL/GenBank/DDBJ whole genome shotgun (WGS) entry which is preliminary data.</text>
</comment>
<proteinExistence type="predicted"/>
<accession>A0A955I355</accession>
<organism evidence="1 2">
    <name type="scientific">Candidatus Dojkabacteria bacterium</name>
    <dbReference type="NCBI Taxonomy" id="2099670"/>
    <lineage>
        <taxon>Bacteria</taxon>
        <taxon>Candidatus Dojkabacteria</taxon>
    </lineage>
</organism>